<dbReference type="EMBL" id="JAUCMX010000003">
    <property type="protein sequence ID" value="KAK3551644.1"/>
    <property type="molecule type" value="Genomic_DNA"/>
</dbReference>
<evidence type="ECO:0000313" key="3">
    <source>
        <dbReference type="Proteomes" id="UP001274896"/>
    </source>
</evidence>
<keyword evidence="3" id="KW-1185">Reference proteome</keyword>
<dbReference type="AlphaFoldDB" id="A0AAE0VDP9"/>
<proteinExistence type="predicted"/>
<gene>
    <name evidence="2" type="ORF">QTP70_020854</name>
</gene>
<feature type="non-terminal residue" evidence="2">
    <location>
        <position position="1"/>
    </location>
</feature>
<evidence type="ECO:0000313" key="2">
    <source>
        <dbReference type="EMBL" id="KAK3551644.1"/>
    </source>
</evidence>
<protein>
    <submittedName>
        <fullName evidence="2">Uncharacterized protein</fullName>
    </submittedName>
</protein>
<name>A0AAE0VDP9_9TELE</name>
<reference evidence="2" key="1">
    <citation type="submission" date="2023-06" db="EMBL/GenBank/DDBJ databases">
        <title>Male Hemibagrus guttatus genome.</title>
        <authorList>
            <person name="Bian C."/>
        </authorList>
    </citation>
    <scope>NUCLEOTIDE SEQUENCE</scope>
    <source>
        <strain evidence="2">Male_cb2023</strain>
        <tissue evidence="2">Muscle</tissue>
    </source>
</reference>
<accession>A0AAE0VDP9</accession>
<comment type="caution">
    <text evidence="2">The sequence shown here is derived from an EMBL/GenBank/DDBJ whole genome shotgun (WGS) entry which is preliminary data.</text>
</comment>
<sequence>LTSVLVTGLGYIQFSAHPSIFYTCLSNYWVTGNLAPIPGDYTGTRGIGGSVVDFSPIMQQARVRFPATGCSAGPKPGKMGGLRQEGHLA</sequence>
<organism evidence="2 3">
    <name type="scientific">Hemibagrus guttatus</name>
    <dbReference type="NCBI Taxonomy" id="175788"/>
    <lineage>
        <taxon>Eukaryota</taxon>
        <taxon>Metazoa</taxon>
        <taxon>Chordata</taxon>
        <taxon>Craniata</taxon>
        <taxon>Vertebrata</taxon>
        <taxon>Euteleostomi</taxon>
        <taxon>Actinopterygii</taxon>
        <taxon>Neopterygii</taxon>
        <taxon>Teleostei</taxon>
        <taxon>Ostariophysi</taxon>
        <taxon>Siluriformes</taxon>
        <taxon>Bagridae</taxon>
        <taxon>Hemibagrus</taxon>
    </lineage>
</organism>
<dbReference type="Proteomes" id="UP001274896">
    <property type="component" value="Unassembled WGS sequence"/>
</dbReference>
<feature type="region of interest" description="Disordered" evidence="1">
    <location>
        <begin position="68"/>
        <end position="89"/>
    </location>
</feature>
<evidence type="ECO:0000256" key="1">
    <source>
        <dbReference type="SAM" id="MobiDB-lite"/>
    </source>
</evidence>